<feature type="compositionally biased region" description="Basic and acidic residues" evidence="1">
    <location>
        <begin position="1380"/>
        <end position="1406"/>
    </location>
</feature>
<proteinExistence type="predicted"/>
<feature type="compositionally biased region" description="Basic and acidic residues" evidence="1">
    <location>
        <begin position="389"/>
        <end position="400"/>
    </location>
</feature>
<reference evidence="4" key="1">
    <citation type="submission" date="2025-08" db="UniProtKB">
        <authorList>
            <consortium name="RefSeq"/>
        </authorList>
    </citation>
    <scope>IDENTIFICATION</scope>
    <source>
        <tissue evidence="4">Whole blood</tissue>
    </source>
</reference>
<feature type="region of interest" description="Disordered" evidence="1">
    <location>
        <begin position="1904"/>
        <end position="1940"/>
    </location>
</feature>
<feature type="region of interest" description="Disordered" evidence="1">
    <location>
        <begin position="614"/>
        <end position="778"/>
    </location>
</feature>
<keyword evidence="3" id="KW-1185">Reference proteome</keyword>
<feature type="domain" description="NAC-A/B" evidence="2">
    <location>
        <begin position="1828"/>
        <end position="1893"/>
    </location>
</feature>
<feature type="compositionally biased region" description="Low complexity" evidence="1">
    <location>
        <begin position="1"/>
        <end position="16"/>
    </location>
</feature>
<feature type="region of interest" description="Disordered" evidence="1">
    <location>
        <begin position="315"/>
        <end position="595"/>
    </location>
</feature>
<dbReference type="SMART" id="SM01407">
    <property type="entry name" value="NAC"/>
    <property type="match status" value="1"/>
</dbReference>
<feature type="compositionally biased region" description="Low complexity" evidence="1">
    <location>
        <begin position="374"/>
        <end position="387"/>
    </location>
</feature>
<feature type="region of interest" description="Disordered" evidence="1">
    <location>
        <begin position="1"/>
        <end position="27"/>
    </location>
</feature>
<feature type="compositionally biased region" description="Low complexity" evidence="1">
    <location>
        <begin position="478"/>
        <end position="487"/>
    </location>
</feature>
<evidence type="ECO:0000313" key="4">
    <source>
        <dbReference type="RefSeq" id="XP_040500507.1"/>
    </source>
</evidence>
<feature type="compositionally biased region" description="Basic and acidic residues" evidence="1">
    <location>
        <begin position="869"/>
        <end position="885"/>
    </location>
</feature>
<feature type="region of interest" description="Disordered" evidence="1">
    <location>
        <begin position="52"/>
        <end position="212"/>
    </location>
</feature>
<accession>A0A8M1H083</accession>
<dbReference type="GeneID" id="103674677"/>
<feature type="compositionally biased region" description="Basic and acidic residues" evidence="1">
    <location>
        <begin position="1210"/>
        <end position="1222"/>
    </location>
</feature>
<dbReference type="KEGG" id="umr:103674677"/>
<dbReference type="InterPro" id="IPR044034">
    <property type="entry name" value="NAC-like_UBA"/>
</dbReference>
<feature type="compositionally biased region" description="Low complexity" evidence="1">
    <location>
        <begin position="266"/>
        <end position="276"/>
    </location>
</feature>
<feature type="compositionally biased region" description="Acidic residues" evidence="1">
    <location>
        <begin position="1763"/>
        <end position="1773"/>
    </location>
</feature>
<feature type="compositionally biased region" description="Low complexity" evidence="1">
    <location>
        <begin position="856"/>
        <end position="868"/>
    </location>
</feature>
<feature type="compositionally biased region" description="Basic and acidic residues" evidence="1">
    <location>
        <begin position="929"/>
        <end position="945"/>
    </location>
</feature>
<dbReference type="InterPro" id="IPR041907">
    <property type="entry name" value="NACAD_UBA"/>
</dbReference>
<feature type="region of interest" description="Disordered" evidence="1">
    <location>
        <begin position="234"/>
        <end position="277"/>
    </location>
</feature>
<organism evidence="3 4">
    <name type="scientific">Ursus maritimus</name>
    <name type="common">Polar bear</name>
    <name type="synonym">Thalarctos maritimus</name>
    <dbReference type="NCBI Taxonomy" id="29073"/>
    <lineage>
        <taxon>Eukaryota</taxon>
        <taxon>Metazoa</taxon>
        <taxon>Chordata</taxon>
        <taxon>Craniata</taxon>
        <taxon>Vertebrata</taxon>
        <taxon>Euteleostomi</taxon>
        <taxon>Mammalia</taxon>
        <taxon>Eutheria</taxon>
        <taxon>Laurasiatheria</taxon>
        <taxon>Carnivora</taxon>
        <taxon>Caniformia</taxon>
        <taxon>Ursidae</taxon>
        <taxon>Ursus</taxon>
    </lineage>
</organism>
<feature type="compositionally biased region" description="Acidic residues" evidence="1">
    <location>
        <begin position="321"/>
        <end position="330"/>
    </location>
</feature>
<evidence type="ECO:0000313" key="3">
    <source>
        <dbReference type="Proteomes" id="UP000261680"/>
    </source>
</evidence>
<feature type="compositionally biased region" description="Low complexity" evidence="1">
    <location>
        <begin position="1407"/>
        <end position="1441"/>
    </location>
</feature>
<dbReference type="Pfam" id="PF19026">
    <property type="entry name" value="UBA_HYPK"/>
    <property type="match status" value="1"/>
</dbReference>
<feature type="compositionally biased region" description="Low complexity" evidence="1">
    <location>
        <begin position="886"/>
        <end position="928"/>
    </location>
</feature>
<feature type="compositionally biased region" description="Polar residues" evidence="1">
    <location>
        <begin position="511"/>
        <end position="520"/>
    </location>
</feature>
<sequence>MPGEAARAEPLLPEAGRPGPRTESSCDVAVATTPRGDRLEHCALTPGPSALALEFLPSKPGTRPPPEGASWDAGPGGTPSAWVVPAEGGPSPGHPEAQPAGGPPPATLEPRIVMGEETRRAPQPSRAALPELRDREGGHCSLDPSPELCSQGDPPVPCPAPDPDSYFTPPSTPTETASALLLGPGTRREAREAPAEPGDSPPASPSGSYITADGDSWASSLSCSLSLLGPAEGLDVPSGWGFSPPGSVADEQELPPMGLPGPPSPESSISADSSSSWGQEGHFFELDFLANDPMIPAALLPFRGSLIVQVEAVEVTPRAPEDEEEQEEDVPVPGEDPAGEGEDDSTFASSLQSLSDLSITEGMDEAFAFRDDTSAASSDPDSASYAGADDERLYSEEPHARPAALLPDSPGEPAPAVSEGGAGQATESQEPGTQVPGAGHASGQASTAATAPCTPQDAPGLTTVTPQAWGEEVGSIVGPAPAAAGTAQPLREDDSTALGPEPWTTPEEGALTQSPDSLQNLEKEAGQEPDSVAPPLPLQDAGLRSGQVPAAEVSPVPQPGEVDRTSPQDPDSVATPLSLQDEGLPSGQGTPAEARLQTLQIDAGCVPAIEPVVTAAQQEGRVTLELRPAPEERDTSCTGGPEPPAWDQAQLDGPEPATDAGAPWASWGNAGAFKPAMEAPDSPRPATEAPEPPEPATEALQHPKPATEAVEFPEPDTEDTNCPKPVTEAPERPEPVTEAVECLESATEALECPEPAMEAPEHSKPATEAPECPEPATEAIECLESAIEALEYPEPATEALECPQLATEASECPEPATEAPEYPEPTTEALKHSEPATEDPEHPEPATEAPERPELATEAPEFPEPATEALEHSEPAMEDLEHPEPVTEAPECPEPVTEAPECPEPATEAPECPEPATEALEFPEPATEAPEHPEPATEVPEHSEPATEAPKLPQPATEASECPELATEAPEHPEPTTEAPEHSEPAMEAPELPELTTESPELPEPATEAFPEPATKALEHSEPATQAPECPEPATEAPECPEPATEAPECPESATEALEHSEHSEPATEAPEFPESATEALEHSEPATEDPESPEPTMEIPEYSEPATEDSECSEPTTETLECSEPATEALGHPEPATKALEHSEPATQAPELPEPATEAPECPEPATETPEHPELATEALEHSEPATEAPECPEPATEGPECPEPATEGPERPEPATEAPERPGPATEAPECPEPATEALERPEPTTEALEHSEPATEVPECPELATEDLECPELVTEDPECPELVTEDPERPEHTTEAPEFPEPATEAPELPELTMEAPECPELATEAPEHPEPATEVPECPEPVLEAPECPEPAAEAPECPELATEAPECPEPAAEVPERPEPAAEVPERPEPATEVPERPEPATEVPECPEPVLEAPECPEPAAEAPECPESVSEAPECPEPATGPPRPAMEATDPRKPASIGEEVEEGLLAPELGTCPSACVCAGDGAETHSPQKEAPGSENQGAGGLESAPQGARKAPGDSGPEVHPAACPEVGQAWPQSPAEEGKANPEPRSPVAVASEAGLGSCSEFPPKSVPRPGRGCPKEPAPTSPAPSRQPEPMLGRGSGEWVQIAPGSPSSSPPQAPKSPARGLPSVPQDRLLSPEPSVPGVTTEAAPCPMAPLTSCPCQGPREDSAEGKEPLGSLGLQPPRAGAQRAVAAFSGTTKPPGAGHRVSLPPHSPLLSPKMAPTGDTHAKDQAWRISPPCQVPPGPRGLPAAEQQDDQDSLEEDSPPRAPGSGQHSDSHGESSAELEEQDLSGAQTAQCPAQAPAGGSSEETVAKAKQSRSEKKARKAMSKLGLRQIQGVTRITIQKSKNILFVIAKPDVFKSPASDTYVVFGEAKIEDLSQQVHRAAAEKFKVPTEPSALVPESAPGPLVRPECEEEEEEEEEEEVDEAGLELRDIELVMAQANVSRARAVRALRDNQSDIVNAIMELTM</sequence>
<dbReference type="CDD" id="cd22054">
    <property type="entry name" value="NAC_NACA"/>
    <property type="match status" value="1"/>
</dbReference>
<feature type="compositionally biased region" description="Basic and acidic residues" evidence="1">
    <location>
        <begin position="1674"/>
        <end position="1683"/>
    </location>
</feature>
<dbReference type="Gene3D" id="2.20.70.30">
    <property type="entry name" value="Nascent polypeptide-associated complex domain"/>
    <property type="match status" value="1"/>
</dbReference>
<feature type="compositionally biased region" description="Low complexity" evidence="1">
    <location>
        <begin position="1718"/>
        <end position="1728"/>
    </location>
</feature>
<feature type="compositionally biased region" description="Low complexity" evidence="1">
    <location>
        <begin position="1187"/>
        <end position="1209"/>
    </location>
</feature>
<feature type="compositionally biased region" description="Basic and acidic residues" evidence="1">
    <location>
        <begin position="829"/>
        <end position="855"/>
    </location>
</feature>
<feature type="region of interest" description="Disordered" evidence="1">
    <location>
        <begin position="1326"/>
        <end position="1840"/>
    </location>
</feature>
<dbReference type="Pfam" id="PF01849">
    <property type="entry name" value="NAC"/>
    <property type="match status" value="1"/>
</dbReference>
<feature type="compositionally biased region" description="Low complexity" evidence="1">
    <location>
        <begin position="1802"/>
        <end position="1816"/>
    </location>
</feature>
<feature type="region of interest" description="Disordered" evidence="1">
    <location>
        <begin position="791"/>
        <end position="1311"/>
    </location>
</feature>
<dbReference type="Proteomes" id="UP000261680">
    <property type="component" value="Unplaced"/>
</dbReference>
<dbReference type="CDD" id="cd14416">
    <property type="entry name" value="UBA_NACAD"/>
    <property type="match status" value="1"/>
</dbReference>
<feature type="compositionally biased region" description="Basic and acidic residues" evidence="1">
    <location>
        <begin position="969"/>
        <end position="985"/>
    </location>
</feature>
<feature type="compositionally biased region" description="Low complexity" evidence="1">
    <location>
        <begin position="1225"/>
        <end position="1239"/>
    </location>
</feature>
<dbReference type="PANTHER" id="PTHR21713">
    <property type="entry name" value="NASCENT POLYPEPTIDE ASSOCIATED COMPLEX ALPHA SUBUNIT-RELATED"/>
    <property type="match status" value="1"/>
</dbReference>
<dbReference type="PROSITE" id="PS51151">
    <property type="entry name" value="NAC_AB"/>
    <property type="match status" value="1"/>
</dbReference>
<dbReference type="CTD" id="23148"/>
<dbReference type="OrthoDB" id="3169036at2759"/>
<feature type="compositionally biased region" description="Low complexity" evidence="1">
    <location>
        <begin position="766"/>
        <end position="778"/>
    </location>
</feature>
<dbReference type="InterPro" id="IPR038187">
    <property type="entry name" value="NAC_A/B_dom_sf"/>
</dbReference>
<feature type="compositionally biased region" description="Low complexity" evidence="1">
    <location>
        <begin position="1337"/>
        <end position="1379"/>
    </location>
</feature>
<feature type="compositionally biased region" description="Basic and acidic residues" evidence="1">
    <location>
        <begin position="1170"/>
        <end position="1186"/>
    </location>
</feature>
<feature type="compositionally biased region" description="Pro residues" evidence="1">
    <location>
        <begin position="1590"/>
        <end position="1601"/>
    </location>
</feature>
<feature type="compositionally biased region" description="Basic and acidic residues" evidence="1">
    <location>
        <begin position="1290"/>
        <end position="1299"/>
    </location>
</feature>
<feature type="compositionally biased region" description="Low complexity" evidence="1">
    <location>
        <begin position="986"/>
        <end position="1016"/>
    </location>
</feature>
<dbReference type="RefSeq" id="XP_040500507.1">
    <property type="nucleotide sequence ID" value="XM_040644573.1"/>
</dbReference>
<feature type="compositionally biased region" description="Basic and acidic residues" evidence="1">
    <location>
        <begin position="622"/>
        <end position="635"/>
    </location>
</feature>
<protein>
    <submittedName>
        <fullName evidence="4">NAC-alpha domain-containing protein 1</fullName>
    </submittedName>
</protein>
<dbReference type="GO" id="GO:0005854">
    <property type="term" value="C:nascent polypeptide-associated complex"/>
    <property type="evidence" value="ECO:0007669"/>
    <property type="project" value="InterPro"/>
</dbReference>
<feature type="compositionally biased region" description="Pro residues" evidence="1">
    <location>
        <begin position="1443"/>
        <end position="1453"/>
    </location>
</feature>
<gene>
    <name evidence="4" type="primary">NACAD</name>
</gene>
<dbReference type="Gene3D" id="1.10.8.10">
    <property type="entry name" value="DNA helicase RuvA subunit, C-terminal domain"/>
    <property type="match status" value="1"/>
</dbReference>
<dbReference type="FunFam" id="2.20.70.30:FF:000002">
    <property type="entry name" value="Nascent polypeptide-associated complex (NAC), alpha subunit"/>
    <property type="match status" value="1"/>
</dbReference>
<name>A0A8M1H083_URSMA</name>
<feature type="compositionally biased region" description="Low complexity" evidence="1">
    <location>
        <begin position="1146"/>
        <end position="1169"/>
    </location>
</feature>
<dbReference type="InterPro" id="IPR002715">
    <property type="entry name" value="Nas_poly-pep-assoc_cplx_dom"/>
</dbReference>
<evidence type="ECO:0000259" key="2">
    <source>
        <dbReference type="PROSITE" id="PS51151"/>
    </source>
</evidence>
<feature type="compositionally biased region" description="Low complexity" evidence="1">
    <location>
        <begin position="1023"/>
        <end position="1056"/>
    </location>
</feature>
<evidence type="ECO:0000256" key="1">
    <source>
        <dbReference type="SAM" id="MobiDB-lite"/>
    </source>
</evidence>
<feature type="compositionally biased region" description="Polar residues" evidence="1">
    <location>
        <begin position="346"/>
        <end position="358"/>
    </location>
</feature>
<feature type="compositionally biased region" description="Low complexity" evidence="1">
    <location>
        <begin position="806"/>
        <end position="828"/>
    </location>
</feature>
<feature type="compositionally biased region" description="Basic and acidic residues" evidence="1">
    <location>
        <begin position="1057"/>
        <end position="1066"/>
    </location>
</feature>
<dbReference type="InterPro" id="IPR016641">
    <property type="entry name" value="EGD2/NACA0like"/>
</dbReference>
<feature type="compositionally biased region" description="Acidic residues" evidence="1">
    <location>
        <begin position="1924"/>
        <end position="1940"/>
    </location>
</feature>
<feature type="compositionally biased region" description="Basic and acidic residues" evidence="1">
    <location>
        <begin position="1240"/>
        <end position="1256"/>
    </location>
</feature>
<feature type="compositionally biased region" description="Acidic residues" evidence="1">
    <location>
        <begin position="1267"/>
        <end position="1289"/>
    </location>
</feature>